<keyword evidence="1" id="KW-1133">Transmembrane helix</keyword>
<evidence type="ECO:0000313" key="3">
    <source>
        <dbReference type="Proteomes" id="UP001501844"/>
    </source>
</evidence>
<evidence type="ECO:0000256" key="1">
    <source>
        <dbReference type="SAM" id="Phobius"/>
    </source>
</evidence>
<organism evidence="2 3">
    <name type="scientific">Nibribacter koreensis</name>
    <dbReference type="NCBI Taxonomy" id="1084519"/>
    <lineage>
        <taxon>Bacteria</taxon>
        <taxon>Pseudomonadati</taxon>
        <taxon>Bacteroidota</taxon>
        <taxon>Cytophagia</taxon>
        <taxon>Cytophagales</taxon>
        <taxon>Hymenobacteraceae</taxon>
        <taxon>Nibribacter</taxon>
    </lineage>
</organism>
<protein>
    <submittedName>
        <fullName evidence="2">Uncharacterized protein</fullName>
    </submittedName>
</protein>
<accession>A0ABP8FDX5</accession>
<reference evidence="3" key="1">
    <citation type="journal article" date="2019" name="Int. J. Syst. Evol. Microbiol.">
        <title>The Global Catalogue of Microorganisms (GCM) 10K type strain sequencing project: providing services to taxonomists for standard genome sequencing and annotation.</title>
        <authorList>
            <consortium name="The Broad Institute Genomics Platform"/>
            <consortium name="The Broad Institute Genome Sequencing Center for Infectious Disease"/>
            <person name="Wu L."/>
            <person name="Ma J."/>
        </authorList>
    </citation>
    <scope>NUCLEOTIDE SEQUENCE [LARGE SCALE GENOMIC DNA]</scope>
    <source>
        <strain evidence="3">JCM 17917</strain>
    </source>
</reference>
<keyword evidence="3" id="KW-1185">Reference proteome</keyword>
<proteinExistence type="predicted"/>
<sequence>MLDDDISVYKTGLLKEYEELVEQEFAFEKSKLKREIGEQVSLFGNSENNTLTILQSNLLDIETQEDFKKNNLREKVAVSNYFVERISILHSKYPATWLITCCFMLIFLLPSALKNLIPTNTRFYSFKRNIEVGLVEDEYKKFKSLYSSIMRFKFGENYTFQEIYLDPPFNTKRKKDLRTFKKESDLISELYNA</sequence>
<evidence type="ECO:0000313" key="2">
    <source>
        <dbReference type="EMBL" id="GAA4300935.1"/>
    </source>
</evidence>
<keyword evidence="1" id="KW-0472">Membrane</keyword>
<dbReference type="Proteomes" id="UP001501844">
    <property type="component" value="Unassembled WGS sequence"/>
</dbReference>
<feature type="transmembrane region" description="Helical" evidence="1">
    <location>
        <begin position="95"/>
        <end position="113"/>
    </location>
</feature>
<name>A0ABP8FDX5_9BACT</name>
<keyword evidence="1" id="KW-0812">Transmembrane</keyword>
<comment type="caution">
    <text evidence="2">The sequence shown here is derived from an EMBL/GenBank/DDBJ whole genome shotgun (WGS) entry which is preliminary data.</text>
</comment>
<gene>
    <name evidence="2" type="ORF">GCM10023183_11620</name>
</gene>
<dbReference type="EMBL" id="BAABGX010000001">
    <property type="protein sequence ID" value="GAA4300935.1"/>
    <property type="molecule type" value="Genomic_DNA"/>
</dbReference>